<dbReference type="Proteomes" id="UP000488521">
    <property type="component" value="Unassembled WGS sequence"/>
</dbReference>
<evidence type="ECO:0000313" key="13">
    <source>
        <dbReference type="Proteomes" id="UP000488521"/>
    </source>
</evidence>
<evidence type="ECO:0000313" key="5">
    <source>
        <dbReference type="EMBL" id="KAB4470015.1"/>
    </source>
</evidence>
<dbReference type="KEGG" id="btho:Btheta7330_04304"/>
<dbReference type="GO" id="GO:0000166">
    <property type="term" value="F:nucleotide binding"/>
    <property type="evidence" value="ECO:0007669"/>
    <property type="project" value="InterPro"/>
</dbReference>
<dbReference type="GO" id="GO:0009166">
    <property type="term" value="P:nucleotide catabolic process"/>
    <property type="evidence" value="ECO:0007669"/>
    <property type="project" value="InterPro"/>
</dbReference>
<dbReference type="InterPro" id="IPR004843">
    <property type="entry name" value="Calcineurin-like_PHP"/>
</dbReference>
<dbReference type="PANTHER" id="PTHR11575:SF24">
    <property type="entry name" value="5'-NUCLEOTIDASE"/>
    <property type="match status" value="1"/>
</dbReference>
<evidence type="ECO:0000313" key="7">
    <source>
        <dbReference type="EMBL" id="MCE9238781.1"/>
    </source>
</evidence>
<gene>
    <name evidence="3" type="primary">yfkN_2</name>
    <name evidence="8" type="ORF">DW011_12405</name>
    <name evidence="3" type="ORF">ERS852511_04833</name>
    <name evidence="6" type="ORF">GAN59_20085</name>
    <name evidence="5" type="ORF">GAN91_26750</name>
    <name evidence="4" type="ORF">GAO51_25525</name>
    <name evidence="7" type="ORF">K0H07_16690</name>
</gene>
<evidence type="ECO:0000313" key="3">
    <source>
        <dbReference type="EMBL" id="CUQ22606.1"/>
    </source>
</evidence>
<evidence type="ECO:0000313" key="9">
    <source>
        <dbReference type="Proteomes" id="UP000095576"/>
    </source>
</evidence>
<protein>
    <submittedName>
        <fullName evidence="3 4">5'-nucleotidase</fullName>
    </submittedName>
    <submittedName>
        <fullName evidence="7">Metallophosphatase</fullName>
    </submittedName>
</protein>
<dbReference type="Gene3D" id="3.60.21.10">
    <property type="match status" value="1"/>
</dbReference>
<dbReference type="GO" id="GO:0016788">
    <property type="term" value="F:hydrolase activity, acting on ester bonds"/>
    <property type="evidence" value="ECO:0007669"/>
    <property type="project" value="InterPro"/>
</dbReference>
<dbReference type="Proteomes" id="UP000440614">
    <property type="component" value="Unassembled WGS sequence"/>
</dbReference>
<dbReference type="Pfam" id="PF00149">
    <property type="entry name" value="Metallophos"/>
    <property type="match status" value="1"/>
</dbReference>
<sequence length="295" mass="32995">MKSQYPMTTHNHITSVLNIFKGRTGKWLMLFLLLLPALATAQETKKLIILQTSDVHSRIEPMTQEGDRNYGQGGFVRRASFLQQFRKENPDVLLFDCGDISQGTPYYNMFKGEVEVTLMNEMGYDAMTIGNHEFDFGLDNMARLFKLAKFPVVCANYDLDATVLKDIVKPYVILDRFGLKIGVFGLGAKPEGLIQANKCEGVIYKDPIAVSNDIAAQLKEEGCDVIVCLSHLGIQMDEKLVANTRNIDVILGGHSHTFMESPKNYLNIDGKNVPVMHTGKNGIYVGRLDLTLNKK</sequence>
<evidence type="ECO:0000313" key="11">
    <source>
        <dbReference type="Proteomes" id="UP000436858"/>
    </source>
</evidence>
<evidence type="ECO:0000259" key="2">
    <source>
        <dbReference type="Pfam" id="PF00149"/>
    </source>
</evidence>
<feature type="domain" description="Calcineurin-like phosphoesterase" evidence="2">
    <location>
        <begin position="49"/>
        <end position="257"/>
    </location>
</feature>
<name>A0A0P0FJZ6_BACT4</name>
<dbReference type="GO" id="GO:0046872">
    <property type="term" value="F:metal ion binding"/>
    <property type="evidence" value="ECO:0007669"/>
    <property type="project" value="InterPro"/>
</dbReference>
<dbReference type="PROSITE" id="PS00786">
    <property type="entry name" value="5_NUCLEOTIDASE_2"/>
    <property type="match status" value="1"/>
</dbReference>
<dbReference type="EMBL" id="WCRY01000052">
    <property type="protein sequence ID" value="KAB4470015.1"/>
    <property type="molecule type" value="Genomic_DNA"/>
</dbReference>
<dbReference type="InterPro" id="IPR006146">
    <property type="entry name" value="5'-Nucleotdase_CS"/>
</dbReference>
<dbReference type="EMBL" id="WCRS01000018">
    <property type="protein sequence ID" value="KAB4470428.1"/>
    <property type="molecule type" value="Genomic_DNA"/>
</dbReference>
<evidence type="ECO:0000256" key="1">
    <source>
        <dbReference type="ARBA" id="ARBA00006654"/>
    </source>
</evidence>
<evidence type="ECO:0000313" key="12">
    <source>
        <dbReference type="Proteomes" id="UP000440614"/>
    </source>
</evidence>
<dbReference type="EMBL" id="CZAP01000032">
    <property type="protein sequence ID" value="CUQ22606.1"/>
    <property type="molecule type" value="Genomic_DNA"/>
</dbReference>
<dbReference type="Proteomes" id="UP000095576">
    <property type="component" value="Unassembled WGS sequence"/>
</dbReference>
<dbReference type="PATRIC" id="fig|818.23.peg.4431"/>
<reference evidence="8 10" key="2">
    <citation type="submission" date="2018-08" db="EMBL/GenBank/DDBJ databases">
        <title>A genome reference for cultivated species of the human gut microbiota.</title>
        <authorList>
            <person name="Zou Y."/>
            <person name="Xue W."/>
            <person name="Luo G."/>
        </authorList>
    </citation>
    <scope>NUCLEOTIDE SEQUENCE [LARGE SCALE GENOMIC DNA]</scope>
    <source>
        <strain evidence="8 10">AF37-12</strain>
    </source>
</reference>
<dbReference type="OMA" id="EFKLMSM"/>
<reference evidence="11 12" key="3">
    <citation type="journal article" date="2019" name="Nat. Med.">
        <title>A library of human gut bacterial isolates paired with longitudinal multiomics data enables mechanistic microbiome research.</title>
        <authorList>
            <person name="Poyet M."/>
            <person name="Groussin M."/>
            <person name="Gibbons S.M."/>
            <person name="Avila-Pacheco J."/>
            <person name="Jiang X."/>
            <person name="Kearney S.M."/>
            <person name="Perrotta A.R."/>
            <person name="Berdy B."/>
            <person name="Zhao S."/>
            <person name="Lieberman T.D."/>
            <person name="Swanson P.K."/>
            <person name="Smith M."/>
            <person name="Roesemann S."/>
            <person name="Alexander J.E."/>
            <person name="Rich S.A."/>
            <person name="Livny J."/>
            <person name="Vlamakis H."/>
            <person name="Clish C."/>
            <person name="Bullock K."/>
            <person name="Deik A."/>
            <person name="Scott J."/>
            <person name="Pierce K.A."/>
            <person name="Xavier R.J."/>
            <person name="Alm E.J."/>
        </authorList>
    </citation>
    <scope>NUCLEOTIDE SEQUENCE [LARGE SCALE GENOMIC DNA]</scope>
    <source>
        <strain evidence="6 13">BIOML-A156</strain>
        <strain evidence="5 11">BIOML-A162</strain>
        <strain evidence="4 12">BIOML-A188</strain>
    </source>
</reference>
<dbReference type="Proteomes" id="UP001200544">
    <property type="component" value="Unassembled WGS sequence"/>
</dbReference>
<dbReference type="EMBL" id="WCSY01000035">
    <property type="protein sequence ID" value="KAB4305646.1"/>
    <property type="molecule type" value="Genomic_DNA"/>
</dbReference>
<evidence type="ECO:0000313" key="8">
    <source>
        <dbReference type="EMBL" id="RHL58459.1"/>
    </source>
</evidence>
<organism evidence="4 12">
    <name type="scientific">Bacteroides thetaiotaomicron</name>
    <dbReference type="NCBI Taxonomy" id="818"/>
    <lineage>
        <taxon>Bacteria</taxon>
        <taxon>Pseudomonadati</taxon>
        <taxon>Bacteroidota</taxon>
        <taxon>Bacteroidia</taxon>
        <taxon>Bacteroidales</taxon>
        <taxon>Bacteroidaceae</taxon>
        <taxon>Bacteroides</taxon>
    </lineage>
</organism>
<dbReference type="Proteomes" id="UP000283616">
    <property type="component" value="Unassembled WGS sequence"/>
</dbReference>
<evidence type="ECO:0000313" key="4">
    <source>
        <dbReference type="EMBL" id="KAB4305646.1"/>
    </source>
</evidence>
<reference evidence="3 9" key="1">
    <citation type="submission" date="2015-09" db="EMBL/GenBank/DDBJ databases">
        <authorList>
            <consortium name="Pathogen Informatics"/>
        </authorList>
    </citation>
    <scope>NUCLEOTIDE SEQUENCE [LARGE SCALE GENOMIC DNA]</scope>
    <source>
        <strain evidence="3 9">2789STDY5834899</strain>
    </source>
</reference>
<dbReference type="PRINTS" id="PR01607">
    <property type="entry name" value="APYRASEFAMLY"/>
</dbReference>
<dbReference type="AlphaFoldDB" id="A0A0P0FJZ6"/>
<dbReference type="InterPro" id="IPR029052">
    <property type="entry name" value="Metallo-depent_PP-like"/>
</dbReference>
<dbReference type="SUPFAM" id="SSF56300">
    <property type="entry name" value="Metallo-dependent phosphatases"/>
    <property type="match status" value="1"/>
</dbReference>
<proteinExistence type="inferred from homology"/>
<dbReference type="Proteomes" id="UP000436858">
    <property type="component" value="Unassembled WGS sequence"/>
</dbReference>
<accession>C6ISX3</accession>
<dbReference type="InterPro" id="IPR006179">
    <property type="entry name" value="5_nucleotidase/apyrase"/>
</dbReference>
<dbReference type="PANTHER" id="PTHR11575">
    <property type="entry name" value="5'-NUCLEOTIDASE-RELATED"/>
    <property type="match status" value="1"/>
</dbReference>
<comment type="similarity">
    <text evidence="1">Belongs to the 5'-nucleotidase family.</text>
</comment>
<accession>A0A0P0FJZ6</accession>
<evidence type="ECO:0000313" key="10">
    <source>
        <dbReference type="Proteomes" id="UP000283616"/>
    </source>
</evidence>
<dbReference type="EMBL" id="JAHYQA010000010">
    <property type="protein sequence ID" value="MCE9238781.1"/>
    <property type="molecule type" value="Genomic_DNA"/>
</dbReference>
<evidence type="ECO:0000313" key="6">
    <source>
        <dbReference type="EMBL" id="KAB4470428.1"/>
    </source>
</evidence>
<dbReference type="CDD" id="cd00845">
    <property type="entry name" value="MPP_UshA_N_like"/>
    <property type="match status" value="1"/>
</dbReference>
<dbReference type="EMBL" id="QROV01000013">
    <property type="protein sequence ID" value="RHL58459.1"/>
    <property type="molecule type" value="Genomic_DNA"/>
</dbReference>
<reference evidence="7" key="4">
    <citation type="submission" date="2021-07" db="EMBL/GenBank/DDBJ databases">
        <title>Comparative genomics of Bacteroides fragilis group isolates reveals species-dependent resistance mechanisms and validates clinical tools for resistance prediction.</title>
        <authorList>
            <person name="Wallace M.J."/>
            <person name="Jean S."/>
            <person name="Wallace M.A."/>
            <person name="Carey-Ann B.D."/>
            <person name="Dantas G."/>
        </authorList>
    </citation>
    <scope>NUCLEOTIDE SEQUENCE</scope>
    <source>
        <strain evidence="7">BJH_160</strain>
    </source>
</reference>